<dbReference type="InterPro" id="IPR004509">
    <property type="entry name" value="Competence_ComEA_HhH"/>
</dbReference>
<protein>
    <recommendedName>
        <fullName evidence="2">Helix-hairpin-helix DNA-binding motif class 1 domain-containing protein</fullName>
    </recommendedName>
</protein>
<dbReference type="GO" id="GO:0006281">
    <property type="term" value="P:DNA repair"/>
    <property type="evidence" value="ECO:0007669"/>
    <property type="project" value="InterPro"/>
</dbReference>
<sequence>MEEQKGEVAGEKSQESQSEKININTASVDELDSLSGIGPAKARAIIDYRNSHKGFKSTSELRNVKGIGESIYSQIKDQISI</sequence>
<evidence type="ECO:0000313" key="4">
    <source>
        <dbReference type="Proteomes" id="UP000176451"/>
    </source>
</evidence>
<dbReference type="AlphaFoldDB" id="A0A1F5EHS8"/>
<feature type="domain" description="Helix-hairpin-helix DNA-binding motif class 1" evidence="2">
    <location>
        <begin position="59"/>
        <end position="78"/>
    </location>
</feature>
<dbReference type="GO" id="GO:0003677">
    <property type="term" value="F:DNA binding"/>
    <property type="evidence" value="ECO:0007669"/>
    <property type="project" value="InterPro"/>
</dbReference>
<dbReference type="SMART" id="SM00278">
    <property type="entry name" value="HhH1"/>
    <property type="match status" value="2"/>
</dbReference>
<dbReference type="InterPro" id="IPR003583">
    <property type="entry name" value="Hlx-hairpin-Hlx_DNA-bd_motif"/>
</dbReference>
<dbReference type="STRING" id="1797469.A3F08_00190"/>
<reference evidence="3 4" key="1">
    <citation type="journal article" date="2016" name="Nat. Commun.">
        <title>Thousands of microbial genomes shed light on interconnected biogeochemical processes in an aquifer system.</title>
        <authorList>
            <person name="Anantharaman K."/>
            <person name="Brown C.T."/>
            <person name="Hug L.A."/>
            <person name="Sharon I."/>
            <person name="Castelle C.J."/>
            <person name="Probst A.J."/>
            <person name="Thomas B.C."/>
            <person name="Singh A."/>
            <person name="Wilkins M.J."/>
            <person name="Karaoz U."/>
            <person name="Brodie E.L."/>
            <person name="Williams K.H."/>
            <person name="Hubbard S.S."/>
            <person name="Banfield J.F."/>
        </authorList>
    </citation>
    <scope>NUCLEOTIDE SEQUENCE [LARGE SCALE GENOMIC DNA]</scope>
</reference>
<feature type="domain" description="Helix-hairpin-helix DNA-binding motif class 1" evidence="2">
    <location>
        <begin position="29"/>
        <end position="48"/>
    </location>
</feature>
<dbReference type="Proteomes" id="UP000176451">
    <property type="component" value="Unassembled WGS sequence"/>
</dbReference>
<feature type="compositionally biased region" description="Basic and acidic residues" evidence="1">
    <location>
        <begin position="1"/>
        <end position="18"/>
    </location>
</feature>
<proteinExistence type="predicted"/>
<comment type="caution">
    <text evidence="3">The sequence shown here is derived from an EMBL/GenBank/DDBJ whole genome shotgun (WGS) entry which is preliminary data.</text>
</comment>
<dbReference type="GO" id="GO:0015627">
    <property type="term" value="C:type II protein secretion system complex"/>
    <property type="evidence" value="ECO:0007669"/>
    <property type="project" value="TreeGrafter"/>
</dbReference>
<dbReference type="InterPro" id="IPR051675">
    <property type="entry name" value="Endo/Exo/Phosphatase_dom_1"/>
</dbReference>
<organism evidence="3 4">
    <name type="scientific">Candidatus Berkelbacteria bacterium RIFCSPHIGHO2_12_FULL_36_9</name>
    <dbReference type="NCBI Taxonomy" id="1797469"/>
    <lineage>
        <taxon>Bacteria</taxon>
        <taxon>Candidatus Berkelbacteria</taxon>
    </lineage>
</organism>
<dbReference type="PANTHER" id="PTHR21180:SF32">
    <property type="entry name" value="ENDONUCLEASE_EXONUCLEASE_PHOSPHATASE FAMILY DOMAIN-CONTAINING PROTEIN 1"/>
    <property type="match status" value="1"/>
</dbReference>
<accession>A0A1F5EHS8</accession>
<dbReference type="SUPFAM" id="SSF47781">
    <property type="entry name" value="RuvA domain 2-like"/>
    <property type="match status" value="1"/>
</dbReference>
<dbReference type="Pfam" id="PF12836">
    <property type="entry name" value="HHH_3"/>
    <property type="match status" value="1"/>
</dbReference>
<evidence type="ECO:0000313" key="3">
    <source>
        <dbReference type="EMBL" id="OGD66977.1"/>
    </source>
</evidence>
<dbReference type="EMBL" id="MEZV01000022">
    <property type="protein sequence ID" value="OGD66977.1"/>
    <property type="molecule type" value="Genomic_DNA"/>
</dbReference>
<name>A0A1F5EHS8_9BACT</name>
<dbReference type="Gene3D" id="1.10.150.320">
    <property type="entry name" value="Photosystem II 12 kDa extrinsic protein"/>
    <property type="match status" value="1"/>
</dbReference>
<gene>
    <name evidence="3" type="ORF">A3F08_00190</name>
</gene>
<dbReference type="GO" id="GO:0015628">
    <property type="term" value="P:protein secretion by the type II secretion system"/>
    <property type="evidence" value="ECO:0007669"/>
    <property type="project" value="TreeGrafter"/>
</dbReference>
<dbReference type="NCBIfam" id="TIGR00426">
    <property type="entry name" value="competence protein ComEA helix-hairpin-helix repeat region"/>
    <property type="match status" value="1"/>
</dbReference>
<evidence type="ECO:0000256" key="1">
    <source>
        <dbReference type="SAM" id="MobiDB-lite"/>
    </source>
</evidence>
<feature type="region of interest" description="Disordered" evidence="1">
    <location>
        <begin position="1"/>
        <end position="24"/>
    </location>
</feature>
<dbReference type="PANTHER" id="PTHR21180">
    <property type="entry name" value="ENDONUCLEASE/EXONUCLEASE/PHOSPHATASE FAMILY DOMAIN-CONTAINING PROTEIN 1"/>
    <property type="match status" value="1"/>
</dbReference>
<dbReference type="InterPro" id="IPR010994">
    <property type="entry name" value="RuvA_2-like"/>
</dbReference>
<evidence type="ECO:0000259" key="2">
    <source>
        <dbReference type="SMART" id="SM00278"/>
    </source>
</evidence>